<dbReference type="AlphaFoldDB" id="A0AB39RG76"/>
<name>A0AB39RG76_9ACTN</name>
<evidence type="ECO:0000256" key="1">
    <source>
        <dbReference type="ARBA" id="ARBA00008525"/>
    </source>
</evidence>
<accession>A0AB39RG76</accession>
<comment type="similarity">
    <text evidence="1">Belongs to the UPF0167 family.</text>
</comment>
<organism evidence="2">
    <name type="scientific">Streptomyces sp. R41</name>
    <dbReference type="NCBI Taxonomy" id="3238632"/>
    <lineage>
        <taxon>Bacteria</taxon>
        <taxon>Bacillati</taxon>
        <taxon>Actinomycetota</taxon>
        <taxon>Actinomycetes</taxon>
        <taxon>Kitasatosporales</taxon>
        <taxon>Streptomycetaceae</taxon>
        <taxon>Streptomyces</taxon>
    </lineage>
</organism>
<sequence>MTDPTTADLPSFPYHPDPLATGSVVPSDTECLSCGRRRGYVYAGPVYAVTDIGDELCPWCIADGSAAERFEALFTEVDGQVPMDVVRAVAQRTPGFSAWQQERWLTHCGDAALFLGPAGAPELEPCPDALETLRHDLGPLGDTEAFLAALDAGGQPTAYLFRCRHCDRHLAYADFT</sequence>
<reference evidence="2" key="1">
    <citation type="submission" date="2024-07" db="EMBL/GenBank/DDBJ databases">
        <authorList>
            <person name="Yu S.T."/>
        </authorList>
    </citation>
    <scope>NUCLEOTIDE SEQUENCE</scope>
    <source>
        <strain evidence="2">R41</strain>
    </source>
</reference>
<dbReference type="EMBL" id="CP163443">
    <property type="protein sequence ID" value="XDQ53830.1"/>
    <property type="molecule type" value="Genomic_DNA"/>
</dbReference>
<dbReference type="RefSeq" id="WP_369247066.1">
    <property type="nucleotide sequence ID" value="NZ_CP163443.1"/>
</dbReference>
<protein>
    <submittedName>
        <fullName evidence="2">CbrC family protein</fullName>
    </submittedName>
</protein>
<evidence type="ECO:0000313" key="2">
    <source>
        <dbReference type="EMBL" id="XDQ53830.1"/>
    </source>
</evidence>
<gene>
    <name evidence="2" type="ORF">AB5J53_20275</name>
</gene>
<dbReference type="Pfam" id="PF03691">
    <property type="entry name" value="UPF0167"/>
    <property type="match status" value="1"/>
</dbReference>
<dbReference type="InterPro" id="IPR005363">
    <property type="entry name" value="UPF0167"/>
</dbReference>
<proteinExistence type="inferred from homology"/>